<organism evidence="9">
    <name type="scientific">Achlya hypogyna</name>
    <name type="common">Oomycete</name>
    <name type="synonym">Protoachlya hypogyna</name>
    <dbReference type="NCBI Taxonomy" id="1202772"/>
    <lineage>
        <taxon>Eukaryota</taxon>
        <taxon>Sar</taxon>
        <taxon>Stramenopiles</taxon>
        <taxon>Oomycota</taxon>
        <taxon>Saprolegniomycetes</taxon>
        <taxon>Saprolegniales</taxon>
        <taxon>Achlyaceae</taxon>
        <taxon>Achlya</taxon>
    </lineage>
</organism>
<keyword evidence="3 7" id="KW-0732">Signal</keyword>
<evidence type="ECO:0000313" key="10">
    <source>
        <dbReference type="EMBL" id="OQR84462.1"/>
    </source>
</evidence>
<feature type="signal peptide" evidence="7">
    <location>
        <begin position="1"/>
        <end position="19"/>
    </location>
</feature>
<dbReference type="Pfam" id="PF14295">
    <property type="entry name" value="PAN_4"/>
    <property type="match status" value="2"/>
</dbReference>
<sequence>MLSPKLLASALLLPLLVSALDTATNDIVIAEDAFDMNVLRDIYVGNDTSSDVDISNRIGSDTKQDLWFDGAILDHNNPQSGTWKQRYQYNDEWYGGAGSPVFLYINGEWEAKAATVSDRRSTMNEMAKRHKAMVVAVEHRYYGDSIPNGDRSDAAMKKYLTSDQALADLATFHAYFTKEHNLEGAPWIAWGYSYAGMLSAWFKLKYPTLVAGAVSSSAPVQAQVDMKEYAEGVTRGLVHHGGQECADLVRSAMTDLHALVDADSDDLYEKFGICGKLGSTRNKYLFEWNMAHAFKGMAQYKTLNGHSLASTCRYLKNEANGASALDRLSKWYMSFTKACPPKTQTPKPTTDQPGWVWGRHLKQTANNQFGQWSYQTCNEFGFLQTTSSGTTPFAGLKFISPNNVYDYSSCTRFGIDRRQLILNVMATNAKNGGWDIDVENVLFTNGEIDPWAGLSVTKQPKNPKSRFIVIKGATHCEDAYLPWGAGPMKDAIQVIDDAITAFLPAPTPAPTPTPTAAPTATPTAAPTNAPKKMLTTCPKVEDDADYDGEDAIRTRRPSPDLCCRDCQSYPGCKGYVWKAGVCQLKTSMGKRSIVRGAKAASLEAPETTHVYWVDSNIDFRGFDIAQTASASSNLCGTDCDRTPDCKLWVWTKHNGGTCWLKNGQGQSVSSPGAKAGAFVDPNQLW</sequence>
<keyword evidence="2 10" id="KW-0645">Protease</keyword>
<feature type="compositionally biased region" description="Low complexity" evidence="6">
    <location>
        <begin position="516"/>
        <end position="530"/>
    </location>
</feature>
<dbReference type="InterPro" id="IPR029058">
    <property type="entry name" value="AB_hydrolase_fold"/>
</dbReference>
<evidence type="ECO:0000256" key="3">
    <source>
        <dbReference type="ARBA" id="ARBA00022729"/>
    </source>
</evidence>
<dbReference type="Pfam" id="PF05577">
    <property type="entry name" value="Peptidase_S28"/>
    <property type="match status" value="1"/>
</dbReference>
<accession>A0A0A7CP60</accession>
<dbReference type="GO" id="GO:0006508">
    <property type="term" value="P:proteolysis"/>
    <property type="evidence" value="ECO:0007669"/>
    <property type="project" value="UniProtKB-KW"/>
</dbReference>
<evidence type="ECO:0000256" key="6">
    <source>
        <dbReference type="SAM" id="MobiDB-lite"/>
    </source>
</evidence>
<dbReference type="GO" id="GO:0008239">
    <property type="term" value="F:dipeptidyl-peptidase activity"/>
    <property type="evidence" value="ECO:0007669"/>
    <property type="project" value="TreeGrafter"/>
</dbReference>
<feature type="chain" id="PRO_5002027500" evidence="7">
    <location>
        <begin position="20"/>
        <end position="685"/>
    </location>
</feature>
<evidence type="ECO:0000256" key="2">
    <source>
        <dbReference type="ARBA" id="ARBA00022670"/>
    </source>
</evidence>
<gene>
    <name evidence="10" type="ORF">ACHHYP_13349</name>
</gene>
<feature type="domain" description="Apple" evidence="8">
    <location>
        <begin position="544"/>
        <end position="585"/>
    </location>
</feature>
<reference evidence="9 11" key="1">
    <citation type="journal article" date="2014" name="Genome Biol. Evol.">
        <title>The secreted proteins of Achlya hypogyna and Thraustotheca clavata identify the ancestral oomycete secretome and reveal gene acquisitions by horizontal gene transfer.</title>
        <authorList>
            <person name="Misner I."/>
            <person name="Blouin N."/>
            <person name="Leonard G."/>
            <person name="Richards T.A."/>
            <person name="Lane C.E."/>
        </authorList>
    </citation>
    <scope>NUCLEOTIDE SEQUENCE</scope>
    <source>
        <strain evidence="9 11">ATCC 48635</strain>
    </source>
</reference>
<dbReference type="EMBL" id="KM038890">
    <property type="protein sequence ID" value="AIG56351.1"/>
    <property type="molecule type" value="Genomic_DNA"/>
</dbReference>
<evidence type="ECO:0000313" key="9">
    <source>
        <dbReference type="EMBL" id="AIG56351.1"/>
    </source>
</evidence>
<evidence type="ECO:0000313" key="11">
    <source>
        <dbReference type="Proteomes" id="UP000243579"/>
    </source>
</evidence>
<feature type="region of interest" description="Disordered" evidence="6">
    <location>
        <begin position="507"/>
        <end position="531"/>
    </location>
</feature>
<keyword evidence="5" id="KW-0325">Glycoprotein</keyword>
<dbReference type="Gene3D" id="1.20.120.980">
    <property type="entry name" value="Serine carboxypeptidase S28, SKS domain"/>
    <property type="match status" value="1"/>
</dbReference>
<keyword evidence="4" id="KW-0378">Hydrolase</keyword>
<dbReference type="AlphaFoldDB" id="A0A0A7CP60"/>
<keyword evidence="11" id="KW-1185">Reference proteome</keyword>
<name>A0A0A7CP60_ACHHY</name>
<dbReference type="InterPro" id="IPR042269">
    <property type="entry name" value="Ser_carbopepase_S28_SKS"/>
</dbReference>
<proteinExistence type="inferred from homology"/>
<evidence type="ECO:0000256" key="5">
    <source>
        <dbReference type="ARBA" id="ARBA00023180"/>
    </source>
</evidence>
<dbReference type="PANTHER" id="PTHR11010">
    <property type="entry name" value="PROTEASE S28 PRO-X CARBOXYPEPTIDASE-RELATED"/>
    <property type="match status" value="1"/>
</dbReference>
<evidence type="ECO:0000256" key="4">
    <source>
        <dbReference type="ARBA" id="ARBA00022801"/>
    </source>
</evidence>
<evidence type="ECO:0000259" key="8">
    <source>
        <dbReference type="Pfam" id="PF14295"/>
    </source>
</evidence>
<protein>
    <submittedName>
        <fullName evidence="9">Secreted protein</fullName>
    </submittedName>
    <submittedName>
        <fullName evidence="10">Serine protease family S28</fullName>
    </submittedName>
</protein>
<dbReference type="InterPro" id="IPR008758">
    <property type="entry name" value="Peptidase_S28"/>
</dbReference>
<evidence type="ECO:0000256" key="7">
    <source>
        <dbReference type="SAM" id="SignalP"/>
    </source>
</evidence>
<dbReference type="OrthoDB" id="1735038at2759"/>
<evidence type="ECO:0000256" key="1">
    <source>
        <dbReference type="ARBA" id="ARBA00011079"/>
    </source>
</evidence>
<dbReference type="PANTHER" id="PTHR11010:SF117">
    <property type="entry name" value="SERINE PROTEASE 16"/>
    <property type="match status" value="1"/>
</dbReference>
<dbReference type="Proteomes" id="UP000243579">
    <property type="component" value="Unassembled WGS sequence"/>
</dbReference>
<dbReference type="Gene3D" id="3.50.4.10">
    <property type="entry name" value="Hepatocyte Growth Factor"/>
    <property type="match status" value="2"/>
</dbReference>
<dbReference type="InterPro" id="IPR003609">
    <property type="entry name" value="Pan_app"/>
</dbReference>
<feature type="domain" description="Apple" evidence="8">
    <location>
        <begin position="617"/>
        <end position="661"/>
    </location>
</feature>
<dbReference type="Gene3D" id="3.40.50.1820">
    <property type="entry name" value="alpha/beta hydrolase"/>
    <property type="match status" value="1"/>
</dbReference>
<comment type="similarity">
    <text evidence="1">Belongs to the peptidase S28 family.</text>
</comment>
<dbReference type="EMBL" id="JNBR01001858">
    <property type="protein sequence ID" value="OQR84462.1"/>
    <property type="molecule type" value="Genomic_DNA"/>
</dbReference>
<dbReference type="GO" id="GO:0070008">
    <property type="term" value="F:serine-type exopeptidase activity"/>
    <property type="evidence" value="ECO:0007669"/>
    <property type="project" value="InterPro"/>
</dbReference>
<dbReference type="SUPFAM" id="SSF53474">
    <property type="entry name" value="alpha/beta-Hydrolases"/>
    <property type="match status" value="1"/>
</dbReference>